<evidence type="ECO:0000313" key="4">
    <source>
        <dbReference type="EnsemblMetazoa" id="ADAC002266-PA"/>
    </source>
</evidence>
<dbReference type="InterPro" id="IPR007528">
    <property type="entry name" value="RINT1_Tip20"/>
</dbReference>
<name>W5JNL4_ANODA</name>
<dbReference type="Gene3D" id="1.20.58.670">
    <property type="entry name" value="Dsl1p vesicle tethering complex, Tip20p subunit, domain D"/>
    <property type="match status" value="1"/>
</dbReference>
<gene>
    <name evidence="3" type="ORF">AND_002266</name>
</gene>
<reference evidence="4" key="4">
    <citation type="submission" date="2015-06" db="UniProtKB">
        <authorList>
            <consortium name="EnsemblMetazoa"/>
        </authorList>
    </citation>
    <scope>IDENTIFICATION</scope>
</reference>
<dbReference type="eggNOG" id="KOG2218">
    <property type="taxonomic scope" value="Eukaryota"/>
</dbReference>
<dbReference type="EnsemblMetazoa" id="ADAC002266-RA">
    <property type="protein sequence ID" value="ADAC002266-PA"/>
    <property type="gene ID" value="ADAC002266"/>
</dbReference>
<reference evidence="3" key="2">
    <citation type="submission" date="2010-05" db="EMBL/GenBank/DDBJ databases">
        <authorList>
            <person name="Almeida L.G."/>
            <person name="Nicolas M.F."/>
            <person name="Souza R.C."/>
            <person name="Vasconcelos A.T.R."/>
        </authorList>
    </citation>
    <scope>NUCLEOTIDE SEQUENCE</scope>
</reference>
<dbReference type="InterPro" id="IPR042042">
    <property type="entry name" value="Tip20p_domB"/>
</dbReference>
<protein>
    <submittedName>
        <fullName evidence="3">RAD50-interacting protein 1</fullName>
    </submittedName>
</protein>
<dbReference type="GO" id="GO:0006890">
    <property type="term" value="P:retrograde vesicle-mediated transport, Golgi to endoplasmic reticulum"/>
    <property type="evidence" value="ECO:0007669"/>
    <property type="project" value="InterPro"/>
</dbReference>
<organism evidence="3">
    <name type="scientific">Anopheles darlingi</name>
    <name type="common">Mosquito</name>
    <dbReference type="NCBI Taxonomy" id="43151"/>
    <lineage>
        <taxon>Eukaryota</taxon>
        <taxon>Metazoa</taxon>
        <taxon>Ecdysozoa</taxon>
        <taxon>Arthropoda</taxon>
        <taxon>Hexapoda</taxon>
        <taxon>Insecta</taxon>
        <taxon>Pterygota</taxon>
        <taxon>Neoptera</taxon>
        <taxon>Endopterygota</taxon>
        <taxon>Diptera</taxon>
        <taxon>Nematocera</taxon>
        <taxon>Culicoidea</taxon>
        <taxon>Culicidae</taxon>
        <taxon>Anophelinae</taxon>
        <taxon>Anopheles</taxon>
    </lineage>
</organism>
<dbReference type="PANTHER" id="PTHR13520">
    <property type="entry name" value="RAD50-INTERACTING PROTEIN 1 RINT-1"/>
    <property type="match status" value="1"/>
</dbReference>
<dbReference type="GO" id="GO:0006888">
    <property type="term" value="P:endoplasmic reticulum to Golgi vesicle-mediated transport"/>
    <property type="evidence" value="ECO:0007669"/>
    <property type="project" value="InterPro"/>
</dbReference>
<comment type="similarity">
    <text evidence="1">Belongs to the RINT1 family.</text>
</comment>
<sequence>MASERSEVDQRLIARFNQELDADLKNMHKCADMVKFYRSKLEDLRDRITLTKDDCIPSVKSMVETSQTNIQELESKEATVDEYEEKIVQRIETHRELMNDIGGRLERIRELQTVRDYLTLVQDIQHISQELEVSVNGKDDTKPVALYVALAGPNSILDRLRGIEAPQLKMYARNTAFHWHEVLRAKYSAEFEALLKKVRWPNLNQTLEQFNPSKEHISKLVQLSEHLFLLKLPPGDQELLNVKLTPWIISPPYSAPVELFVKPFRLRFQFHFTGTKLTNRMDRPEWYLTQVLTWAKENHIFVGQHFQSPALRAGIADSSVRLEFVRGLVQLAVEKLIADIEHIVRDEALFAHLIDEVLAFETELRNLLGYPSSLPSVMSVLLQPVYFLKWMAIEEKFTTDKMDAMLNTDTEDPFELLDPANLDELKIPKCADQFARLLDAIKERYCGLPQPGQQLQFLDLQLKLIDNFRRRLVQLYNDSAMEVNPTKIINAINYLTSVLREWGENVHYLHLHAALHGTDGQNINSVFDRTIEELDHWQRTLVQRIVTWIVYEITARSRPYRHDLWPSMAMHDVKESLTLSPTASEMFQTIIKLLHDLYHELSANVFTIVLRMVAGQLDEWLLTSMIMNTKFSPGGIQQFHYDMTRNLFPLFGQYAIEPKLLFKRIHDVCILFTLPLGTAVLLRETLRGETTDSEEITRALREVGMTIFNRSSALEVLDRRNDMPSIV</sequence>
<dbReference type="VEuPathDB" id="VectorBase:ADAC002266"/>
<evidence type="ECO:0000313" key="5">
    <source>
        <dbReference type="Proteomes" id="UP000000673"/>
    </source>
</evidence>
<keyword evidence="5" id="KW-1185">Reference proteome</keyword>
<dbReference type="HOGENOM" id="CLU_020201_0_0_1"/>
<keyword evidence="2" id="KW-0175">Coiled coil</keyword>
<proteinExistence type="inferred from homology"/>
<feature type="coiled-coil region" evidence="2">
    <location>
        <begin position="66"/>
        <end position="93"/>
    </location>
</feature>
<dbReference type="OrthoDB" id="2189254at2759"/>
<dbReference type="GO" id="GO:0060628">
    <property type="term" value="P:regulation of ER to Golgi vesicle-mediated transport"/>
    <property type="evidence" value="ECO:0007669"/>
    <property type="project" value="TreeGrafter"/>
</dbReference>
<dbReference type="STRING" id="43151.W5JNL4"/>
<dbReference type="FunFam" id="1.20.58.670:FF:000003">
    <property type="entry name" value="RAD50-interacting protein 1"/>
    <property type="match status" value="1"/>
</dbReference>
<accession>W5JNL4</accession>
<dbReference type="Pfam" id="PF04437">
    <property type="entry name" value="RINT1_TIP1"/>
    <property type="match status" value="1"/>
</dbReference>
<dbReference type="AlphaFoldDB" id="W5JNL4"/>
<dbReference type="EMBL" id="ADMH02000549">
    <property type="protein sequence ID" value="ETN65957.1"/>
    <property type="molecule type" value="Genomic_DNA"/>
</dbReference>
<evidence type="ECO:0000313" key="3">
    <source>
        <dbReference type="EMBL" id="ETN65957.1"/>
    </source>
</evidence>
<dbReference type="InterPro" id="IPR042044">
    <property type="entry name" value="EXOC6PINT-1/Sec15/Tip20_C_dom2"/>
</dbReference>
<dbReference type="Proteomes" id="UP000000673">
    <property type="component" value="Unassembled WGS sequence"/>
</dbReference>
<reference evidence="3" key="3">
    <citation type="journal article" date="2013" name="Nucleic Acids Res.">
        <title>The genome of Anopheles darlingi, the main neotropical malaria vector.</title>
        <authorList>
            <person name="Marinotti O."/>
            <person name="Cerqueira G.C."/>
            <person name="de Almeida L.G."/>
            <person name="Ferro M.I."/>
            <person name="Loreto E.L."/>
            <person name="Zaha A."/>
            <person name="Teixeira S.M."/>
            <person name="Wespiser A.R."/>
            <person name="Almeida E Silva A."/>
            <person name="Schlindwein A.D."/>
            <person name="Pacheco A.C."/>
            <person name="Silva A.L."/>
            <person name="Graveley B.R."/>
            <person name="Walenz B.P."/>
            <person name="Lima Bde A."/>
            <person name="Ribeiro C.A."/>
            <person name="Nunes-Silva C.G."/>
            <person name="de Carvalho C.R."/>
            <person name="Soares C.M."/>
            <person name="de Menezes C.B."/>
            <person name="Matiolli C."/>
            <person name="Caffrey D."/>
            <person name="Araujo D.A."/>
            <person name="de Oliveira D.M."/>
            <person name="Golenbock D."/>
            <person name="Grisard E.C."/>
            <person name="Fantinatti-Garboggini F."/>
            <person name="de Carvalho F.M."/>
            <person name="Barcellos F.G."/>
            <person name="Prosdocimi F."/>
            <person name="May G."/>
            <person name="Azevedo Junior G.M."/>
            <person name="Guimaraes G.M."/>
            <person name="Goldman G.H."/>
            <person name="Padilha I.Q."/>
            <person name="Batista Jda S."/>
            <person name="Ferro J.A."/>
            <person name="Ribeiro J.M."/>
            <person name="Fietto J.L."/>
            <person name="Dabbas K.M."/>
            <person name="Cerdeira L."/>
            <person name="Agnez-Lima L.F."/>
            <person name="Brocchi M."/>
            <person name="de Carvalho M.O."/>
            <person name="Teixeira Mde M."/>
            <person name="Diniz Maia Mde M."/>
            <person name="Goldman M.H."/>
            <person name="Cruz Schneider M.P."/>
            <person name="Felipe M.S."/>
            <person name="Hungria M."/>
            <person name="Nicolas M.F."/>
            <person name="Pereira M."/>
            <person name="Montes M.A."/>
            <person name="Cantao M.E."/>
            <person name="Vincentz M."/>
            <person name="Rafael M.S."/>
            <person name="Silverman N."/>
            <person name="Stoco P.H."/>
            <person name="Souza R.C."/>
            <person name="Vicentini R."/>
            <person name="Gazzinelli R.T."/>
            <person name="Neves Rde O."/>
            <person name="Silva R."/>
            <person name="Astolfi-Filho S."/>
            <person name="Maciel T.E."/>
            <person name="Urmenyi T.P."/>
            <person name="Tadei W.P."/>
            <person name="Camargo E.P."/>
            <person name="de Vasconcelos A.T."/>
        </authorList>
    </citation>
    <scope>NUCLEOTIDE SEQUENCE</scope>
</reference>
<dbReference type="FunCoup" id="W5JNL4">
    <property type="interactions" value="2403"/>
</dbReference>
<dbReference type="OMA" id="GMTWEVL"/>
<dbReference type="PROSITE" id="PS51386">
    <property type="entry name" value="RINT1_TIP20"/>
    <property type="match status" value="1"/>
</dbReference>
<dbReference type="Gene3D" id="1.20.58.1420">
    <property type="entry name" value="Dsl1p vesicle tethering complex, Tip20p subunit, domain B"/>
    <property type="match status" value="1"/>
</dbReference>
<dbReference type="GO" id="GO:0070939">
    <property type="term" value="C:Dsl1/NZR complex"/>
    <property type="evidence" value="ECO:0007669"/>
    <property type="project" value="InterPro"/>
</dbReference>
<evidence type="ECO:0000256" key="2">
    <source>
        <dbReference type="SAM" id="Coils"/>
    </source>
</evidence>
<evidence type="ECO:0000256" key="1">
    <source>
        <dbReference type="ARBA" id="ARBA00061158"/>
    </source>
</evidence>
<dbReference type="PANTHER" id="PTHR13520:SF0">
    <property type="entry name" value="RAD50-INTERACTING PROTEIN 1"/>
    <property type="match status" value="1"/>
</dbReference>
<dbReference type="VEuPathDB" id="VectorBase:ADAR2_006611"/>
<reference evidence="3 5" key="1">
    <citation type="journal article" date="2010" name="BMC Genomics">
        <title>Combination of measures distinguishes pre-miRNAs from other stem-loops in the genome of the newly sequenced Anopheles darlingi.</title>
        <authorList>
            <person name="Mendes N.D."/>
            <person name="Freitas A.T."/>
            <person name="Vasconcelos A.T."/>
            <person name="Sagot M.F."/>
        </authorList>
    </citation>
    <scope>NUCLEOTIDE SEQUENCE</scope>
</reference>